<sequence length="303" mass="34939">MDTRRSADKPVKEFNISVPWGHITVKAWGSADNPHVLVFHGLADNAGSFDNLMPYLSNSFYYLCIELPGHGKSSHFPANLPIHTTDYIIVFRLVAEQFKQKKYIILSHSLGAQIAMMFARVYPDYVEKFIGLELIPPVLPDAQRSVKYVKSRLELFENIASRGPASYSYEEALESFSTNRYADEVLTKEAAEPILKRCLQQQDNGRYIFTTDERIKAYINPLHDMRYEIESFKTDPLKCPTLIILSKLNDRPRKKYRDLISKWQACNSITITYVDGHHDIHNNNPRRVAPYINKFLLAHKSKL</sequence>
<dbReference type="InterPro" id="IPR029058">
    <property type="entry name" value="AB_hydrolase_fold"/>
</dbReference>
<dbReference type="GeneID" id="114342593"/>
<reference evidence="4" key="1">
    <citation type="submission" date="2025-05" db="UniProtKB">
        <authorList>
            <consortium name="EnsemblMetazoa"/>
        </authorList>
    </citation>
    <scope>IDENTIFICATION</scope>
</reference>
<dbReference type="PANTHER" id="PTHR43798:SF14">
    <property type="entry name" value="SERINE HYDROLASE-LIKE PROTEIN DDB_G0286239"/>
    <property type="match status" value="1"/>
</dbReference>
<feature type="domain" description="AB hydrolase-1" evidence="3">
    <location>
        <begin position="34"/>
        <end position="138"/>
    </location>
</feature>
<evidence type="ECO:0000313" key="5">
    <source>
        <dbReference type="Proteomes" id="UP001652700"/>
    </source>
</evidence>
<evidence type="ECO:0000313" key="4">
    <source>
        <dbReference type="EnsemblMetazoa" id="XP_050502404.1"/>
    </source>
</evidence>
<proteinExistence type="inferred from homology"/>
<keyword evidence="2" id="KW-0378">Hydrolase</keyword>
<dbReference type="Gene3D" id="3.40.50.1820">
    <property type="entry name" value="alpha/beta hydrolase"/>
    <property type="match status" value="1"/>
</dbReference>
<name>A0ABM5JWT2_DIAVI</name>
<dbReference type="Pfam" id="PF00561">
    <property type="entry name" value="Abhydrolase_1"/>
    <property type="match status" value="1"/>
</dbReference>
<comment type="similarity">
    <text evidence="1">Belongs to the AB hydrolase superfamily.</text>
</comment>
<accession>A0ABM5JWT2</accession>
<evidence type="ECO:0000256" key="2">
    <source>
        <dbReference type="ARBA" id="ARBA00022801"/>
    </source>
</evidence>
<protein>
    <recommendedName>
        <fullName evidence="3">AB hydrolase-1 domain-containing protein</fullName>
    </recommendedName>
</protein>
<dbReference type="InterPro" id="IPR050266">
    <property type="entry name" value="AB_hydrolase_sf"/>
</dbReference>
<evidence type="ECO:0000256" key="1">
    <source>
        <dbReference type="ARBA" id="ARBA00008645"/>
    </source>
</evidence>
<dbReference type="SUPFAM" id="SSF53474">
    <property type="entry name" value="alpha/beta-Hydrolases"/>
    <property type="match status" value="1"/>
</dbReference>
<dbReference type="RefSeq" id="XP_050502404.1">
    <property type="nucleotide sequence ID" value="XM_050646447.1"/>
</dbReference>
<dbReference type="InterPro" id="IPR000073">
    <property type="entry name" value="AB_hydrolase_1"/>
</dbReference>
<dbReference type="PANTHER" id="PTHR43798">
    <property type="entry name" value="MONOACYLGLYCEROL LIPASE"/>
    <property type="match status" value="1"/>
</dbReference>
<dbReference type="Proteomes" id="UP001652700">
    <property type="component" value="Unplaced"/>
</dbReference>
<evidence type="ECO:0000259" key="3">
    <source>
        <dbReference type="Pfam" id="PF00561"/>
    </source>
</evidence>
<organism evidence="4 5">
    <name type="scientific">Diabrotica virgifera virgifera</name>
    <name type="common">western corn rootworm</name>
    <dbReference type="NCBI Taxonomy" id="50390"/>
    <lineage>
        <taxon>Eukaryota</taxon>
        <taxon>Metazoa</taxon>
        <taxon>Ecdysozoa</taxon>
        <taxon>Arthropoda</taxon>
        <taxon>Hexapoda</taxon>
        <taxon>Insecta</taxon>
        <taxon>Pterygota</taxon>
        <taxon>Neoptera</taxon>
        <taxon>Endopterygota</taxon>
        <taxon>Coleoptera</taxon>
        <taxon>Polyphaga</taxon>
        <taxon>Cucujiformia</taxon>
        <taxon>Chrysomeloidea</taxon>
        <taxon>Chrysomelidae</taxon>
        <taxon>Galerucinae</taxon>
        <taxon>Diabroticina</taxon>
        <taxon>Diabroticites</taxon>
        <taxon>Diabrotica</taxon>
    </lineage>
</organism>
<dbReference type="EnsemblMetazoa" id="XM_050646447.1">
    <property type="protein sequence ID" value="XP_050502404.1"/>
    <property type="gene ID" value="LOC114342593"/>
</dbReference>
<keyword evidence="5" id="KW-1185">Reference proteome</keyword>